<dbReference type="SUPFAM" id="SSF55920">
    <property type="entry name" value="Creatinase/aminopeptidase"/>
    <property type="match status" value="1"/>
</dbReference>
<dbReference type="AlphaFoldDB" id="A0A9W7XLM7"/>
<dbReference type="InterPro" id="IPR000994">
    <property type="entry name" value="Pept_M24"/>
</dbReference>
<dbReference type="InterPro" id="IPR036388">
    <property type="entry name" value="WH-like_DNA-bd_sf"/>
</dbReference>
<evidence type="ECO:0000313" key="3">
    <source>
        <dbReference type="EMBL" id="KAJ1644881.1"/>
    </source>
</evidence>
<reference evidence="3" key="1">
    <citation type="submission" date="2022-07" db="EMBL/GenBank/DDBJ databases">
        <title>Phylogenomic reconstructions and comparative analyses of Kickxellomycotina fungi.</title>
        <authorList>
            <person name="Reynolds N.K."/>
            <person name="Stajich J.E."/>
            <person name="Barry K."/>
            <person name="Grigoriev I.V."/>
            <person name="Crous P."/>
            <person name="Smith M.E."/>
        </authorList>
    </citation>
    <scope>NUCLEOTIDE SEQUENCE</scope>
    <source>
        <strain evidence="3">NBRC 105413</strain>
    </source>
</reference>
<gene>
    <name evidence="3" type="ORF">LPJ64_003465</name>
</gene>
<dbReference type="Proteomes" id="UP001145021">
    <property type="component" value="Unassembled WGS sequence"/>
</dbReference>
<dbReference type="Pfam" id="PF00557">
    <property type="entry name" value="Peptidase_M24"/>
    <property type="match status" value="1"/>
</dbReference>
<comment type="caution">
    <text evidence="3">The sequence shown here is derived from an EMBL/GenBank/DDBJ whole genome shotgun (WGS) entry which is preliminary data.</text>
</comment>
<evidence type="ECO:0000259" key="2">
    <source>
        <dbReference type="Pfam" id="PF00557"/>
    </source>
</evidence>
<evidence type="ECO:0000313" key="4">
    <source>
        <dbReference type="Proteomes" id="UP001145021"/>
    </source>
</evidence>
<dbReference type="InterPro" id="IPR036390">
    <property type="entry name" value="WH_DNA-bd_sf"/>
</dbReference>
<dbReference type="Gene3D" id="3.90.230.10">
    <property type="entry name" value="Creatinase/methionine aminopeptidase superfamily"/>
    <property type="match status" value="1"/>
</dbReference>
<dbReference type="InterPro" id="IPR036005">
    <property type="entry name" value="Creatinase/aminopeptidase-like"/>
</dbReference>
<dbReference type="SUPFAM" id="SSF46785">
    <property type="entry name" value="Winged helix' DNA-binding domain"/>
    <property type="match status" value="1"/>
</dbReference>
<comment type="similarity">
    <text evidence="1">Belongs to the peptidase M24 family.</text>
</comment>
<sequence length="372" mass="39913">MSAAPAKTSNTIADSNVMTKYKAAADVTNNAIAKVLSACKEGSKIIDLCKLGDASVEVALSTQYTKDKKLSKGLAYPTTVSVNNIVCHFAPGPNDAGADQVLKNGDVVRVQLGAHIDGFAAVAGNTVVVGSSEESPVTGKAADAIAAAHYAAEAVQRLLKPGNRNMAVTDTVQKIIKSFDCRHIENILSHEQKQNDLNGEKQIIFNPAPAQRQAFTPCEFAEHEVYMIDIYVTTGEGRTKKSELRTTLFGKTGSTYQLKMKAARAALKEFSKNSTSFPFAIRSFEDERAMRLGLIECVKSGVVQPFDVQEEKAGEVVAQVTFTALVTPTGVSRITQGLPFDTKVIKTDKKIEDAEVLAVIASSTKVKKPAKK</sequence>
<evidence type="ECO:0000256" key="1">
    <source>
        <dbReference type="ARBA" id="ARBA00007319"/>
    </source>
</evidence>
<dbReference type="EMBL" id="JANBOH010000136">
    <property type="protein sequence ID" value="KAJ1644881.1"/>
    <property type="molecule type" value="Genomic_DNA"/>
</dbReference>
<feature type="domain" description="Peptidase M24" evidence="2">
    <location>
        <begin position="20"/>
        <end position="181"/>
    </location>
</feature>
<accession>A0A9W7XLM7</accession>
<protein>
    <recommendedName>
        <fullName evidence="2">Peptidase M24 domain-containing protein</fullName>
    </recommendedName>
</protein>
<dbReference type="FunFam" id="1.10.10.10:FF:000029">
    <property type="entry name" value="Proliferation-associated 2G4, a"/>
    <property type="match status" value="1"/>
</dbReference>
<proteinExistence type="inferred from homology"/>
<dbReference type="PANTHER" id="PTHR10804:SF11">
    <property type="entry name" value="PROLIFERATION-ASSOCIATED PROTEIN 2G4"/>
    <property type="match status" value="1"/>
</dbReference>
<dbReference type="PANTHER" id="PTHR10804">
    <property type="entry name" value="PROTEASE FAMILY M24 METHIONYL AMINOPEPTIDASE, AMINOPEPTIDASE P"/>
    <property type="match status" value="1"/>
</dbReference>
<organism evidence="3 4">
    <name type="scientific">Coemansia asiatica</name>
    <dbReference type="NCBI Taxonomy" id="1052880"/>
    <lineage>
        <taxon>Eukaryota</taxon>
        <taxon>Fungi</taxon>
        <taxon>Fungi incertae sedis</taxon>
        <taxon>Zoopagomycota</taxon>
        <taxon>Kickxellomycotina</taxon>
        <taxon>Kickxellomycetes</taxon>
        <taxon>Kickxellales</taxon>
        <taxon>Kickxellaceae</taxon>
        <taxon>Coemansia</taxon>
    </lineage>
</organism>
<dbReference type="InterPro" id="IPR047113">
    <property type="entry name" value="PA2G4/ARX1"/>
</dbReference>
<name>A0A9W7XLM7_9FUNG</name>
<keyword evidence="4" id="KW-1185">Reference proteome</keyword>
<dbReference type="Gene3D" id="1.10.10.10">
    <property type="entry name" value="Winged helix-like DNA-binding domain superfamily/Winged helix DNA-binding domain"/>
    <property type="match status" value="1"/>
</dbReference>
<dbReference type="CDD" id="cd01089">
    <property type="entry name" value="PA2G4-like"/>
    <property type="match status" value="1"/>
</dbReference>